<feature type="transmembrane region" description="Helical" evidence="1">
    <location>
        <begin position="62"/>
        <end position="87"/>
    </location>
</feature>
<organism evidence="2 3">
    <name type="scientific">Pelosinus baikalensis</name>
    <dbReference type="NCBI Taxonomy" id="2892015"/>
    <lineage>
        <taxon>Bacteria</taxon>
        <taxon>Bacillati</taxon>
        <taxon>Bacillota</taxon>
        <taxon>Negativicutes</taxon>
        <taxon>Selenomonadales</taxon>
        <taxon>Sporomusaceae</taxon>
        <taxon>Pelosinus</taxon>
    </lineage>
</organism>
<dbReference type="EMBL" id="JAJHJB010000053">
    <property type="protein sequence ID" value="MCC5468214.1"/>
    <property type="molecule type" value="Genomic_DNA"/>
</dbReference>
<dbReference type="RefSeq" id="WP_229537086.1">
    <property type="nucleotide sequence ID" value="NZ_JAJHJB010000053.1"/>
</dbReference>
<proteinExistence type="predicted"/>
<feature type="transmembrane region" description="Helical" evidence="1">
    <location>
        <begin position="123"/>
        <end position="144"/>
    </location>
</feature>
<evidence type="ECO:0000313" key="2">
    <source>
        <dbReference type="EMBL" id="MCC5468214.1"/>
    </source>
</evidence>
<feature type="transmembrane region" description="Helical" evidence="1">
    <location>
        <begin position="33"/>
        <end position="50"/>
    </location>
</feature>
<sequence length="155" mass="17595">MTQKNSAGTGVIKEGKRLQETKTTRWYACPKDALIIGFVIAFSFWIDPIGKAYQILRWRDDLGILGMGSILAIMLVACTFLCVRHFWAWFVIGTMGTRASCETWRFLYNPSPNYTGIDYIDSAIINGLITLVIIAPAMAVLYRLKKKYVEKQSKE</sequence>
<evidence type="ECO:0000256" key="1">
    <source>
        <dbReference type="SAM" id="Phobius"/>
    </source>
</evidence>
<keyword evidence="1" id="KW-1133">Transmembrane helix</keyword>
<name>A0ABS8HYH0_9FIRM</name>
<comment type="caution">
    <text evidence="2">The sequence shown here is derived from an EMBL/GenBank/DDBJ whole genome shotgun (WGS) entry which is preliminary data.</text>
</comment>
<keyword evidence="1" id="KW-0812">Transmembrane</keyword>
<protein>
    <submittedName>
        <fullName evidence="2">Uncharacterized protein</fullName>
    </submittedName>
</protein>
<accession>A0ABS8HYH0</accession>
<gene>
    <name evidence="2" type="ORF">LMF89_23020</name>
</gene>
<keyword evidence="1" id="KW-0472">Membrane</keyword>
<dbReference type="Proteomes" id="UP001165492">
    <property type="component" value="Unassembled WGS sequence"/>
</dbReference>
<evidence type="ECO:0000313" key="3">
    <source>
        <dbReference type="Proteomes" id="UP001165492"/>
    </source>
</evidence>
<keyword evidence="3" id="KW-1185">Reference proteome</keyword>
<reference evidence="2" key="1">
    <citation type="submission" date="2021-11" db="EMBL/GenBank/DDBJ databases">
        <title>Description of a new species Pelosinus isolated from the bottom sediments of Lake Baikal.</title>
        <authorList>
            <person name="Zakharyuk A."/>
        </authorList>
    </citation>
    <scope>NUCLEOTIDE SEQUENCE</scope>
    <source>
        <strain evidence="2">Bkl1</strain>
    </source>
</reference>